<dbReference type="Proteomes" id="UP000001075">
    <property type="component" value="Unassembled WGS sequence"/>
</dbReference>
<name>G3HKG4_CRIGR</name>
<comment type="similarity">
    <text evidence="1">Belongs to the universal ribosomal protein uS5 family.</text>
</comment>
<dbReference type="GO" id="GO:1990904">
    <property type="term" value="C:ribonucleoprotein complex"/>
    <property type="evidence" value="ECO:0007669"/>
    <property type="project" value="UniProtKB-KW"/>
</dbReference>
<keyword evidence="2 6" id="KW-0689">Ribosomal protein</keyword>
<evidence type="ECO:0000256" key="3">
    <source>
        <dbReference type="ARBA" id="ARBA00023274"/>
    </source>
</evidence>
<organism evidence="6 7">
    <name type="scientific">Cricetulus griseus</name>
    <name type="common">Chinese hamster</name>
    <name type="synonym">Cricetulus barabensis griseus</name>
    <dbReference type="NCBI Taxonomy" id="10029"/>
    <lineage>
        <taxon>Eukaryota</taxon>
        <taxon>Metazoa</taxon>
        <taxon>Chordata</taxon>
        <taxon>Craniata</taxon>
        <taxon>Vertebrata</taxon>
        <taxon>Euteleostomi</taxon>
        <taxon>Mammalia</taxon>
        <taxon>Eutheria</taxon>
        <taxon>Euarchontoglires</taxon>
        <taxon>Glires</taxon>
        <taxon>Rodentia</taxon>
        <taxon>Myomorpha</taxon>
        <taxon>Muroidea</taxon>
        <taxon>Cricetidae</taxon>
        <taxon>Cricetinae</taxon>
        <taxon>Cricetulus</taxon>
    </lineage>
</organism>
<dbReference type="STRING" id="10029.G3HKG4"/>
<dbReference type="FunFam" id="3.30.230.10:FF:000004">
    <property type="entry name" value="40S ribosomal protein S2"/>
    <property type="match status" value="1"/>
</dbReference>
<protein>
    <recommendedName>
        <fullName evidence="4">Small ribosomal subunit protein uS5</fullName>
    </recommendedName>
    <alternativeName>
        <fullName evidence="5">40S ribosomal protein S2</fullName>
    </alternativeName>
</protein>
<evidence type="ECO:0000256" key="2">
    <source>
        <dbReference type="ARBA" id="ARBA00022980"/>
    </source>
</evidence>
<dbReference type="InParanoid" id="G3HKG4"/>
<evidence type="ECO:0000256" key="1">
    <source>
        <dbReference type="ARBA" id="ARBA00008945"/>
    </source>
</evidence>
<dbReference type="EMBL" id="JH000460">
    <property type="protein sequence ID" value="EGW04043.1"/>
    <property type="molecule type" value="Genomic_DNA"/>
</dbReference>
<reference evidence="7" key="1">
    <citation type="journal article" date="2011" name="Nat. Biotechnol.">
        <title>The genomic sequence of the Chinese hamster ovary (CHO)-K1 cell line.</title>
        <authorList>
            <person name="Xu X."/>
            <person name="Nagarajan H."/>
            <person name="Lewis N.E."/>
            <person name="Pan S."/>
            <person name="Cai Z."/>
            <person name="Liu X."/>
            <person name="Chen W."/>
            <person name="Xie M."/>
            <person name="Wang W."/>
            <person name="Hammond S."/>
            <person name="Andersen M.R."/>
            <person name="Neff N."/>
            <person name="Passarelli B."/>
            <person name="Koh W."/>
            <person name="Fan H.C."/>
            <person name="Wang J."/>
            <person name="Gui Y."/>
            <person name="Lee K.H."/>
            <person name="Betenbaugh M.J."/>
            <person name="Quake S.R."/>
            <person name="Famili I."/>
            <person name="Palsson B.O."/>
            <person name="Wang J."/>
        </authorList>
    </citation>
    <scope>NUCLEOTIDE SEQUENCE [LARGE SCALE GENOMIC DNA]</scope>
    <source>
        <strain evidence="7">CHO K1 cell line</strain>
    </source>
</reference>
<gene>
    <name evidence="6" type="ORF">I79_011184</name>
</gene>
<evidence type="ECO:0000256" key="5">
    <source>
        <dbReference type="ARBA" id="ARBA00035407"/>
    </source>
</evidence>
<proteinExistence type="inferred from homology"/>
<sequence>MRRGYWENKIGKPHIVPCKVTDHCGSVLVLCLLPEALASSLILCQEAAAAADGCIDDCCTSTRGCIVALGNVDKATFDAVSKTHSYSTPDLLKETVFTVAV</sequence>
<keyword evidence="3" id="KW-0687">Ribonucleoprotein</keyword>
<accession>G3HKG4</accession>
<evidence type="ECO:0000313" key="7">
    <source>
        <dbReference type="Proteomes" id="UP000001075"/>
    </source>
</evidence>
<dbReference type="GO" id="GO:0005840">
    <property type="term" value="C:ribosome"/>
    <property type="evidence" value="ECO:0007669"/>
    <property type="project" value="UniProtKB-KW"/>
</dbReference>
<evidence type="ECO:0000313" key="6">
    <source>
        <dbReference type="EMBL" id="EGW04043.1"/>
    </source>
</evidence>
<dbReference type="AlphaFoldDB" id="G3HKG4"/>
<dbReference type="InterPro" id="IPR014721">
    <property type="entry name" value="Ribsml_uS5_D2-typ_fold_subgr"/>
</dbReference>
<evidence type="ECO:0000256" key="4">
    <source>
        <dbReference type="ARBA" id="ARBA00035255"/>
    </source>
</evidence>
<dbReference type="Gene3D" id="3.30.230.10">
    <property type="match status" value="1"/>
</dbReference>